<dbReference type="AlphaFoldDB" id="A0A0K8RN60"/>
<organism evidence="1">
    <name type="scientific">Ixodes ricinus</name>
    <name type="common">Common tick</name>
    <name type="synonym">Acarus ricinus</name>
    <dbReference type="NCBI Taxonomy" id="34613"/>
    <lineage>
        <taxon>Eukaryota</taxon>
        <taxon>Metazoa</taxon>
        <taxon>Ecdysozoa</taxon>
        <taxon>Arthropoda</taxon>
        <taxon>Chelicerata</taxon>
        <taxon>Arachnida</taxon>
        <taxon>Acari</taxon>
        <taxon>Parasitiformes</taxon>
        <taxon>Ixodida</taxon>
        <taxon>Ixodoidea</taxon>
        <taxon>Ixodidae</taxon>
        <taxon>Ixodinae</taxon>
        <taxon>Ixodes</taxon>
    </lineage>
</organism>
<dbReference type="EMBL" id="GADI01001298">
    <property type="protein sequence ID" value="JAA72510.1"/>
    <property type="molecule type" value="mRNA"/>
</dbReference>
<proteinExistence type="evidence at transcript level"/>
<protein>
    <submittedName>
        <fullName evidence="1">Putative ixostatin</fullName>
    </submittedName>
</protein>
<accession>A0A0K8RN60</accession>
<reference evidence="1" key="1">
    <citation type="submission" date="2012-12" db="EMBL/GenBank/DDBJ databases">
        <title>Identification and characterization of a phenylalanine ammonia-lyase gene family in Isatis indigotica Fort.</title>
        <authorList>
            <person name="Liu Q."/>
            <person name="Chen J."/>
            <person name="Zhou X."/>
            <person name="Di P."/>
            <person name="Xiao Y."/>
            <person name="Xuan H."/>
            <person name="Zhang L."/>
            <person name="Chen W."/>
        </authorList>
    </citation>
    <scope>NUCLEOTIDE SEQUENCE</scope>
    <source>
        <tissue evidence="1">Salivary gland</tissue>
    </source>
</reference>
<evidence type="ECO:0000313" key="1">
    <source>
        <dbReference type="EMBL" id="JAA72510.1"/>
    </source>
</evidence>
<feature type="non-terminal residue" evidence="1">
    <location>
        <position position="1"/>
    </location>
</feature>
<sequence>LLLLFLLVLLIVFVTGIFLLFAVVPLVCVAEETTLEVPSECTRISLQSFEAADCQTSLITMLGQWCRTIFPRPNQKGDWLGTVGKNPCKVCCVFRDENNEQIYNVTNAPSSLPCGKNNKYCKSGSCTSK</sequence>
<name>A0A0K8RN60_IXORI</name>